<dbReference type="Pfam" id="PF14907">
    <property type="entry name" value="NTP_transf_5"/>
    <property type="match status" value="1"/>
</dbReference>
<dbReference type="InterPro" id="IPR039498">
    <property type="entry name" value="NTP_transf_5"/>
</dbReference>
<accession>A0ABU1WE84</accession>
<dbReference type="EMBL" id="JAVDVY010000003">
    <property type="protein sequence ID" value="MDR7135844.1"/>
    <property type="molecule type" value="Genomic_DNA"/>
</dbReference>
<name>A0ABU1WE84_9GAMM</name>
<protein>
    <recommendedName>
        <fullName evidence="3">Nucleotidyltransferase family protein</fullName>
    </recommendedName>
</protein>
<dbReference type="Proteomes" id="UP001251524">
    <property type="component" value="Unassembled WGS sequence"/>
</dbReference>
<evidence type="ECO:0000313" key="2">
    <source>
        <dbReference type="Proteomes" id="UP001251524"/>
    </source>
</evidence>
<evidence type="ECO:0000313" key="1">
    <source>
        <dbReference type="EMBL" id="MDR7135844.1"/>
    </source>
</evidence>
<dbReference type="RefSeq" id="WP_310063860.1">
    <property type="nucleotide sequence ID" value="NZ_JAVDVY010000003.1"/>
</dbReference>
<reference evidence="1 2" key="1">
    <citation type="submission" date="2023-07" db="EMBL/GenBank/DDBJ databases">
        <title>Sorghum-associated microbial communities from plants grown in Nebraska, USA.</title>
        <authorList>
            <person name="Schachtman D."/>
        </authorList>
    </citation>
    <scope>NUCLEOTIDE SEQUENCE [LARGE SCALE GENOMIC DNA]</scope>
    <source>
        <strain evidence="1 2">BE198</strain>
    </source>
</reference>
<keyword evidence="2" id="KW-1185">Reference proteome</keyword>
<comment type="caution">
    <text evidence="1">The sequence shown here is derived from an EMBL/GenBank/DDBJ whole genome shotgun (WGS) entry which is preliminary data.</text>
</comment>
<proteinExistence type="predicted"/>
<organism evidence="1 2">
    <name type="scientific">Lysobacter niastensis</name>
    <dbReference type="NCBI Taxonomy" id="380629"/>
    <lineage>
        <taxon>Bacteria</taxon>
        <taxon>Pseudomonadati</taxon>
        <taxon>Pseudomonadota</taxon>
        <taxon>Gammaproteobacteria</taxon>
        <taxon>Lysobacterales</taxon>
        <taxon>Lysobacteraceae</taxon>
        <taxon>Lysobacter</taxon>
    </lineage>
</organism>
<sequence>MDSRSEMRSQRRAWLASALRGDCPAWAPDLFVAPLALADAAAQEGVVGLLAAALRRSGSTGIPPEERAKLDGAERRERALELLRRAELVRVSDALASAGQPVLVLKGAALAHWLYPEPHLRQRCDVDLLFETVESLEATTPVLAELGYEAAPLAANAIHYERAFTARSPGGHVHVIDAHWRMSNYPVYAERFGFEELFAARRVLPGIATANGLGLVHALIQACVHRVSNLRTGEGDRLIWLYDLELLVQRFADDDWAQLLQIVRDRQLGGACHAALQAAQRWLHTRLPAEVATSLAECARGEEFQADQAHRRDYYEWQVLGTLPWWSRPGYFLKRVFPSAAYMRQVYNLCNSMQLPAAYARRLGECIGIAFRAVRSHR</sequence>
<evidence type="ECO:0008006" key="3">
    <source>
        <dbReference type="Google" id="ProtNLM"/>
    </source>
</evidence>
<gene>
    <name evidence="1" type="ORF">J2X06_003062</name>
</gene>